<organism evidence="4 5">
    <name type="scientific">Biomphalaria glabrata</name>
    <name type="common">Bloodfluke planorb</name>
    <name type="synonym">Freshwater snail</name>
    <dbReference type="NCBI Taxonomy" id="6526"/>
    <lineage>
        <taxon>Eukaryota</taxon>
        <taxon>Metazoa</taxon>
        <taxon>Spiralia</taxon>
        <taxon>Lophotrochozoa</taxon>
        <taxon>Mollusca</taxon>
        <taxon>Gastropoda</taxon>
        <taxon>Heterobranchia</taxon>
        <taxon>Euthyneura</taxon>
        <taxon>Panpulmonata</taxon>
        <taxon>Hygrophila</taxon>
        <taxon>Lymnaeoidea</taxon>
        <taxon>Planorbidae</taxon>
        <taxon>Biomphalaria</taxon>
    </lineage>
</organism>
<name>A0A9U8DZ18_BIOGL</name>
<dbReference type="Proteomes" id="UP001165740">
    <property type="component" value="Chromosome 3"/>
</dbReference>
<feature type="region of interest" description="Disordered" evidence="2">
    <location>
        <begin position="520"/>
        <end position="543"/>
    </location>
</feature>
<evidence type="ECO:0000256" key="3">
    <source>
        <dbReference type="SAM" id="Phobius"/>
    </source>
</evidence>
<feature type="coiled-coil region" evidence="1">
    <location>
        <begin position="1076"/>
        <end position="1106"/>
    </location>
</feature>
<evidence type="ECO:0000313" key="6">
    <source>
        <dbReference type="RefSeq" id="XP_055879080.1"/>
    </source>
</evidence>
<evidence type="ECO:0000313" key="7">
    <source>
        <dbReference type="RefSeq" id="XP_055879081.1"/>
    </source>
</evidence>
<proteinExistence type="predicted"/>
<dbReference type="RefSeq" id="XP_055879081.1">
    <property type="nucleotide sequence ID" value="XM_056023106.1"/>
</dbReference>
<feature type="region of interest" description="Disordered" evidence="2">
    <location>
        <begin position="368"/>
        <end position="388"/>
    </location>
</feature>
<dbReference type="Gene3D" id="1.10.287.510">
    <property type="entry name" value="Helix hairpin bin"/>
    <property type="match status" value="1"/>
</dbReference>
<feature type="coiled-coil region" evidence="1">
    <location>
        <begin position="625"/>
        <end position="680"/>
    </location>
</feature>
<gene>
    <name evidence="5 6 7" type="primary">LOC106055352</name>
</gene>
<accession>A0A9U8DZ18</accession>
<dbReference type="GO" id="GO:0005789">
    <property type="term" value="C:endoplasmic reticulum membrane"/>
    <property type="evidence" value="ECO:0007669"/>
    <property type="project" value="TreeGrafter"/>
</dbReference>
<protein>
    <submittedName>
        <fullName evidence="5 6">Ribosome-binding protein 1-like isoform X1</fullName>
    </submittedName>
</protein>
<feature type="coiled-coil region" evidence="1">
    <location>
        <begin position="750"/>
        <end position="847"/>
    </location>
</feature>
<feature type="region of interest" description="Disordered" evidence="2">
    <location>
        <begin position="38"/>
        <end position="85"/>
    </location>
</feature>
<dbReference type="Gene3D" id="1.20.5.340">
    <property type="match status" value="1"/>
</dbReference>
<keyword evidence="3" id="KW-0472">Membrane</keyword>
<dbReference type="OrthoDB" id="6410656at2759"/>
<feature type="transmembrane region" description="Helical" evidence="3">
    <location>
        <begin position="6"/>
        <end position="27"/>
    </location>
</feature>
<dbReference type="PANTHER" id="PTHR18939:SF4">
    <property type="entry name" value="RIBOSOME-BINDING PROTEIN 1"/>
    <property type="match status" value="1"/>
</dbReference>
<dbReference type="AlphaFoldDB" id="A0A9U8DZ18"/>
<keyword evidence="4" id="KW-1185">Reference proteome</keyword>
<keyword evidence="1" id="KW-0175">Coiled coil</keyword>
<evidence type="ECO:0000313" key="5">
    <source>
        <dbReference type="RefSeq" id="XP_013067025.2"/>
    </source>
</evidence>
<feature type="coiled-coil region" evidence="1">
    <location>
        <begin position="956"/>
        <end position="1035"/>
    </location>
</feature>
<evidence type="ECO:0000313" key="4">
    <source>
        <dbReference type="Proteomes" id="UP001165740"/>
    </source>
</evidence>
<dbReference type="KEGG" id="bgt:106055352"/>
<keyword evidence="3" id="KW-1133">Transmembrane helix</keyword>
<dbReference type="PANTHER" id="PTHR18939">
    <property type="entry name" value="RIBOSOME BINDING PROTEIN-1"/>
    <property type="match status" value="1"/>
</dbReference>
<evidence type="ECO:0000256" key="2">
    <source>
        <dbReference type="SAM" id="MobiDB-lite"/>
    </source>
</evidence>
<dbReference type="GeneID" id="106055352"/>
<evidence type="ECO:0000256" key="1">
    <source>
        <dbReference type="SAM" id="Coils"/>
    </source>
</evidence>
<keyword evidence="3" id="KW-0812">Transmembrane</keyword>
<dbReference type="InterPro" id="IPR040248">
    <property type="entry name" value="RRBP1"/>
</dbReference>
<sequence length="1123" mass="126728">MEVLTILVGVVAFVLSAIIIYCISVFSMREKTFEEVMEEQRRRQEEEREKAKAEKKAEKEQKRKYKKGKPEKVKEKSAQVTEPELKDQKMVNIEIDPEIIEPTESLGLSTALRQRGKKEKVAKPILHNKGEVSLISEKTVEVQHKPIVPKDELELKKKHDSKVVENIEKVKIVPTEAIVTASRQEIKENLPPKKVEKEELKLLKQSTDDVEKRAAKPKPATDDFVLNGSKLISSVKTAKLSDSEVQTLIDILLNRQGVTPIKPAVSETWNKKSQKGDPVSQLKKQLEEKEKALLDEQGVSQSSNAKIKELQKELLSEKTKYAALDKTLQEKNNQHKSEIEAFQLRMQHSHEQSLSKINTLEAKVRQLSEQGNAGGDKNTAVKPSEDNKLVQENKILQETLSQKVKEASSLTDKINQLEKELSNTTKSVQLSESNKKSYELKISQYEEQIKKLEAFQKDTDSVINKKVDEIASELKKSEAKNSSLSSDLQKANSALSVAEVECSSLKTKLEELELHLRKAEASKEVESKLQESEQKRSDLEGNIKNLDKQLADLSRRLNESNAEVNQLQSENKRLSDEIRLVNERLQSAPASNGDIHDNGPSIPSTEHERILADKNKEISELTAGLETQKKAVTSLNTQLDNKTAEVTDLQQQLSQQKSKNNELREKNWKAMEALELAEKNSAEKVDKALKSARELSSAGITELETSDKAVFLRLFPEVQISDKLSHKEWVVAFEKQAFKKLQNTTDASKVSVLEKENVQLKNEITGLKNTLSEMTSKAESLQKLEAEIANLKSSQSSSLQADSEKYLQLENENLRLKSEVENYRSIVSETENKLHQLEKTIDAEQKKWQEELTQAKSAAKQDTRSLEQVKVLDAVVSQQAGQIEEYRKVLAASASRLVELEEKVSSEEKSWQDKYSSLQSQLHQTKDQLSRLKPQTEEQGSQEDLSDLCFAYHCVEKSLTNIVDELQLRIVSLESELQEAKEKLVVITKEKETVITRVSESHTSSSEVELLQKQINELQSHLDSERKKTKELSLNVVKLNGIIKTGQDALAQEQGIVKKLQESLDSKSVSSGLSEAEEIEQLRTKLSEKQKLLEREMATNKQLSERLAQLGMLAANTESGTSV</sequence>
<dbReference type="RefSeq" id="XP_013067025.2">
    <property type="nucleotide sequence ID" value="XM_013211571.2"/>
</dbReference>
<feature type="compositionally biased region" description="Basic and acidic residues" evidence="2">
    <location>
        <begin position="68"/>
        <end position="85"/>
    </location>
</feature>
<reference evidence="5 6" key="1">
    <citation type="submission" date="2025-04" db="UniProtKB">
        <authorList>
            <consortium name="RefSeq"/>
        </authorList>
    </citation>
    <scope>IDENTIFICATION</scope>
</reference>
<feature type="compositionally biased region" description="Basic and acidic residues" evidence="2">
    <location>
        <begin position="38"/>
        <end position="61"/>
    </location>
</feature>
<dbReference type="RefSeq" id="XP_055879080.1">
    <property type="nucleotide sequence ID" value="XM_056023105.1"/>
</dbReference>